<accession>A0A9W6ZRG8</accession>
<comment type="caution">
    <text evidence="2">The sequence shown here is derived from an EMBL/GenBank/DDBJ whole genome shotgun (WGS) entry which is preliminary data.</text>
</comment>
<proteinExistence type="predicted"/>
<dbReference type="EMBL" id="BRXW01000448">
    <property type="protein sequence ID" value="GMH55793.1"/>
    <property type="molecule type" value="Genomic_DNA"/>
</dbReference>
<evidence type="ECO:0000256" key="1">
    <source>
        <dbReference type="SAM" id="MobiDB-lite"/>
    </source>
</evidence>
<organism evidence="2 3">
    <name type="scientific">Triparma laevis f. longispina</name>
    <dbReference type="NCBI Taxonomy" id="1714387"/>
    <lineage>
        <taxon>Eukaryota</taxon>
        <taxon>Sar</taxon>
        <taxon>Stramenopiles</taxon>
        <taxon>Ochrophyta</taxon>
        <taxon>Bolidophyceae</taxon>
        <taxon>Parmales</taxon>
        <taxon>Triparmaceae</taxon>
        <taxon>Triparma</taxon>
    </lineage>
</organism>
<evidence type="ECO:0000313" key="3">
    <source>
        <dbReference type="Proteomes" id="UP001165122"/>
    </source>
</evidence>
<feature type="region of interest" description="Disordered" evidence="1">
    <location>
        <begin position="1122"/>
        <end position="1161"/>
    </location>
</feature>
<protein>
    <submittedName>
        <fullName evidence="2">Uncharacterized protein</fullName>
    </submittedName>
</protein>
<keyword evidence="3" id="KW-1185">Reference proteome</keyword>
<dbReference type="OrthoDB" id="46516at2759"/>
<evidence type="ECO:0000313" key="2">
    <source>
        <dbReference type="EMBL" id="GMH55793.1"/>
    </source>
</evidence>
<feature type="compositionally biased region" description="Acidic residues" evidence="1">
    <location>
        <begin position="94"/>
        <end position="125"/>
    </location>
</feature>
<name>A0A9W6ZRG8_9STRA</name>
<feature type="compositionally biased region" description="Acidic residues" evidence="1">
    <location>
        <begin position="36"/>
        <end position="77"/>
    </location>
</feature>
<reference evidence="3" key="1">
    <citation type="journal article" date="2023" name="Commun. Biol.">
        <title>Genome analysis of Parmales, the sister group of diatoms, reveals the evolutionary specialization of diatoms from phago-mixotrophs to photoautotrophs.</title>
        <authorList>
            <person name="Ban H."/>
            <person name="Sato S."/>
            <person name="Yoshikawa S."/>
            <person name="Yamada K."/>
            <person name="Nakamura Y."/>
            <person name="Ichinomiya M."/>
            <person name="Sato N."/>
            <person name="Blanc-Mathieu R."/>
            <person name="Endo H."/>
            <person name="Kuwata A."/>
            <person name="Ogata H."/>
        </authorList>
    </citation>
    <scope>NUCLEOTIDE SEQUENCE [LARGE SCALE GENOMIC DNA]</scope>
    <source>
        <strain evidence="3">NIES 3700</strain>
    </source>
</reference>
<feature type="region of interest" description="Disordered" evidence="1">
    <location>
        <begin position="33"/>
        <end position="127"/>
    </location>
</feature>
<dbReference type="AlphaFoldDB" id="A0A9W6ZRG8"/>
<feature type="compositionally biased region" description="Low complexity" evidence="1">
    <location>
        <begin position="83"/>
        <end position="93"/>
    </location>
</feature>
<dbReference type="Proteomes" id="UP001165122">
    <property type="component" value="Unassembled WGS sequence"/>
</dbReference>
<gene>
    <name evidence="2" type="ORF">TrLO_g6514</name>
</gene>
<sequence>MSDCSGDTFTLSSLFDLKGVDQLVSQFGFNAVVQQDTEDYDLEDEDEDVQMDEGDDEQDDDQMDLEEEDEGGGTLEEDVVRMQQKMRQWQQEQQEQDDECDGNDDDDNVADYGADDEVDADDEPVDGYGSRLWEGLVVSTNPTKPSLYTIHWLDTDSNGTTFVTDVNDRATAQSIRNWNRPVIKSKLSEIVKLGDVILVTWEGDGTYECLVVGKMANSKNLEVAVCSNTTPEQFPGRENISLKLDEWCYPPSVEAALLSQIDSSSLVRSSSTSSNASQGESDRDLYKRKYANPSKGYEPNVEIYKPAPEVEIEDIKPLAPPRSKLPVISDVDNHSGNIWFSREEDEAIIAGRKEWPKTRDKWREKTHEKYKAIFYPQRRTFNSISQRYSELKRHAELSYILNSTRAFLHFAIKDARMMRRREMKKFNVAKARQALLYKKTGKDKKWAQLQAERGEELEVDPEMSWRAAKGHDVLASKSKDSKGCGFDYVCLTKLFPEEIESYERWKTSRQEQKSSEMDAERVERFNTATVAQLQEEEELEATLNLDEDGDLAEAQNEDDEFEESQFQASHTGQRILRFDLRTDEMEDDWYQKFTEEFRRGSFVSRGKNTVFRQSAKKEKAKGHVKDVKTWANTKSGIARFLYWVGFDPNSSLPLPDDDTTEALAFLAHDCLGRIVEKSISLMFQEEIDKGNPILELRGGMQLQPEHIAKALQSQALAAGLFGSRAGGADRTPAQLSKVLASLPRDGLTSSSAVRADLSLDDAAKLAQAQTQHASALIKLNASAGSTLYFGPGCEHRMEVELEELDPAPEKSFVSSTQIAKERLELREEDEIFSKIDKPVGFLKPGTEEFDFFNQKEDVERVKRIEMQLVRLKDTVKPWQMRKYVRIICNDELMNKTGEKIRDGKDKLLVAITGKMFKLDDDKLMWYEEEDPYCANKFVLGEDKEIGKVIRRSETHLSRPDVMKTDEWEVDPHVYTVFYPRVHPFDFWDRVRKDKKCAEAFKQKRKGSRKKYFEEVMDFCEDAVKVKGKGKEKEVGRYAQYLEGGIEERIKAYNNTKKVKDVQSGDGILVTWDGDGTYRCKVNRIGCVGTEVKITSNEFLGELVIDLLLDDWSLDKETEEKKKLKGKGKGFGGNSPKTPKRSNVGGVSPKSSVKKAKMEGKADSGKFGPLMRLDQAKYPKIAREFPQNKWIVLRRPDGHYKISHVSEPMRIYSSCGEARKFMDSLPVEERGKFGEEACMAVVELILKEQEDAEKMEGVGAVRCNTI</sequence>